<evidence type="ECO:0000313" key="11">
    <source>
        <dbReference type="Proteomes" id="UP000316621"/>
    </source>
</evidence>
<evidence type="ECO:0000256" key="5">
    <source>
        <dbReference type="ARBA" id="ARBA00023002"/>
    </source>
</evidence>
<dbReference type="InterPro" id="IPR050316">
    <property type="entry name" value="Tyrosinase/Hemocyanin"/>
</dbReference>
<protein>
    <recommendedName>
        <fullName evidence="9">Tyrosinase copper-binding domain-containing protein</fullName>
    </recommendedName>
</protein>
<feature type="transmembrane region" description="Helical" evidence="8">
    <location>
        <begin position="67"/>
        <end position="84"/>
    </location>
</feature>
<keyword evidence="6" id="KW-0186">Copper</keyword>
<accession>A0A4Y7JE12</accession>
<evidence type="ECO:0000256" key="2">
    <source>
        <dbReference type="ARBA" id="ARBA00009928"/>
    </source>
</evidence>
<dbReference type="Gene3D" id="1.10.1280.10">
    <property type="entry name" value="Di-copper center containing domain from catechol oxidase"/>
    <property type="match status" value="1"/>
</dbReference>
<dbReference type="Pfam" id="PF12143">
    <property type="entry name" value="PPO1_KFDV"/>
    <property type="match status" value="1"/>
</dbReference>
<keyword evidence="7" id="KW-1015">Disulfide bond</keyword>
<keyword evidence="4" id="KW-0883">Thioether bond</keyword>
<dbReference type="InterPro" id="IPR022739">
    <property type="entry name" value="Polyphenol_oxidase_cen"/>
</dbReference>
<dbReference type="SUPFAM" id="SSF48056">
    <property type="entry name" value="Di-copper centre-containing domain"/>
    <property type="match status" value="1"/>
</dbReference>
<dbReference type="Pfam" id="PF00264">
    <property type="entry name" value="Tyrosinase"/>
    <property type="match status" value="1"/>
</dbReference>
<keyword evidence="8" id="KW-1133">Transmembrane helix</keyword>
<evidence type="ECO:0000256" key="3">
    <source>
        <dbReference type="ARBA" id="ARBA00022723"/>
    </source>
</evidence>
<organism evidence="10 11">
    <name type="scientific">Papaver somniferum</name>
    <name type="common">Opium poppy</name>
    <dbReference type="NCBI Taxonomy" id="3469"/>
    <lineage>
        <taxon>Eukaryota</taxon>
        <taxon>Viridiplantae</taxon>
        <taxon>Streptophyta</taxon>
        <taxon>Embryophyta</taxon>
        <taxon>Tracheophyta</taxon>
        <taxon>Spermatophyta</taxon>
        <taxon>Magnoliopsida</taxon>
        <taxon>Ranunculales</taxon>
        <taxon>Papaveraceae</taxon>
        <taxon>Papaveroideae</taxon>
        <taxon>Papaver</taxon>
    </lineage>
</organism>
<dbReference type="InterPro" id="IPR002227">
    <property type="entry name" value="Tyrosinase_Cu-bd"/>
</dbReference>
<keyword evidence="11" id="KW-1185">Reference proteome</keyword>
<evidence type="ECO:0000256" key="1">
    <source>
        <dbReference type="ARBA" id="ARBA00001973"/>
    </source>
</evidence>
<dbReference type="Pfam" id="PF12142">
    <property type="entry name" value="PPO1_DWL"/>
    <property type="match status" value="1"/>
</dbReference>
<keyword evidence="8" id="KW-0812">Transmembrane</keyword>
<sequence length="631" mass="72376">MRGLSCIIIWLQGMSLSKPRASIKTQHASLDSASNKQFSNESITKISVLHHCLNSYMKVTMESKRRVCLVFLALILVGLSYSFLKGSDQQAQSISFVSDLKTTILGFFDETSWVTMEDINEEGIKPKHVILAPNLSSCHKSLSDAGRPVYCCPPKPESLEPIIDFKFPDISEPIKVRKPAHMVDADYIAKYNKAITIMISLPYDDPRNFMRQANMHCIYCTGAYNQQNSNSLLKIHRSWMFFPWHRMIIYFHERILGSLIGDENFALPFWNWDSPEGMFIPDMYLYGSMVDTQRDSSHLPPRVADLYYDYHERGLGTVDQISTNLAFMYNQMVSGAKKTELFMGCPYKAGKKGFCDGPGTIERAPHNALHSWVGSNLNPEREDMGAFYSAARDPIFYAHHANIDRLWNVWNELRGDKTTIEDPDWLDTTFYIHNEKSQLVRIKIRDVVDSSKLKYAYENVENVWLNARPKPSLPPQIARQVLKMRENQNPFLNGSRRLDTTIRVKLHRPKTHRSKIEKEQEEEIIVVYGIDISKDMYVKFDAYVNAVDETIIGPESREFAGTFVNMMRGVRILLNKEDLVMKSKTIFKVGITELLEDLEADDDETIWVTLVPRGGTGINTTVDGVRIEYLK</sequence>
<proteinExistence type="inferred from homology"/>
<dbReference type="EMBL" id="CM010718">
    <property type="protein sequence ID" value="RZC59047.1"/>
    <property type="molecule type" value="Genomic_DNA"/>
</dbReference>
<dbReference type="GO" id="GO:0004097">
    <property type="term" value="F:catechol oxidase activity"/>
    <property type="evidence" value="ECO:0007669"/>
    <property type="project" value="InterPro"/>
</dbReference>
<evidence type="ECO:0000256" key="7">
    <source>
        <dbReference type="ARBA" id="ARBA00023157"/>
    </source>
</evidence>
<comment type="similarity">
    <text evidence="2">Belongs to the tyrosinase family.</text>
</comment>
<dbReference type="GO" id="GO:0046872">
    <property type="term" value="F:metal ion binding"/>
    <property type="evidence" value="ECO:0007669"/>
    <property type="project" value="UniProtKB-KW"/>
</dbReference>
<dbReference type="InterPro" id="IPR008922">
    <property type="entry name" value="Di-copper_centre_dom_sf"/>
</dbReference>
<keyword evidence="3" id="KW-0479">Metal-binding</keyword>
<dbReference type="PRINTS" id="PR00092">
    <property type="entry name" value="TYROSINASE"/>
</dbReference>
<keyword evidence="5" id="KW-0560">Oxidoreductase</keyword>
<dbReference type="STRING" id="3469.A0A4Y7JE12"/>
<evidence type="ECO:0000256" key="4">
    <source>
        <dbReference type="ARBA" id="ARBA00022784"/>
    </source>
</evidence>
<evidence type="ECO:0000256" key="6">
    <source>
        <dbReference type="ARBA" id="ARBA00023008"/>
    </source>
</evidence>
<gene>
    <name evidence="10" type="ORF">C5167_006354</name>
</gene>
<feature type="domain" description="Tyrosinase copper-binding" evidence="9">
    <location>
        <begin position="393"/>
        <end position="404"/>
    </location>
</feature>
<dbReference type="InterPro" id="IPR022740">
    <property type="entry name" value="Polyphenol_oxidase_C"/>
</dbReference>
<dbReference type="PROSITE" id="PS00498">
    <property type="entry name" value="TYROSINASE_2"/>
    <property type="match status" value="1"/>
</dbReference>
<dbReference type="PANTHER" id="PTHR11474:SF128">
    <property type="entry name" value="AUREUSIDIN SYNTHASE-LIKE"/>
    <property type="match status" value="1"/>
</dbReference>
<dbReference type="Proteomes" id="UP000316621">
    <property type="component" value="Chromosome 4"/>
</dbReference>
<comment type="cofactor">
    <cofactor evidence="1">
        <name>Cu(2+)</name>
        <dbReference type="ChEBI" id="CHEBI:29036"/>
    </cofactor>
</comment>
<keyword evidence="8" id="KW-0472">Membrane</keyword>
<evidence type="ECO:0000256" key="8">
    <source>
        <dbReference type="SAM" id="Phobius"/>
    </source>
</evidence>
<dbReference type="AlphaFoldDB" id="A0A4Y7JE12"/>
<evidence type="ECO:0000259" key="9">
    <source>
        <dbReference type="PROSITE" id="PS00498"/>
    </source>
</evidence>
<dbReference type="Gramene" id="RZC59047">
    <property type="protein sequence ID" value="RZC59047"/>
    <property type="gene ID" value="C5167_006354"/>
</dbReference>
<evidence type="ECO:0000313" key="10">
    <source>
        <dbReference type="EMBL" id="RZC59047.1"/>
    </source>
</evidence>
<reference evidence="10 11" key="1">
    <citation type="journal article" date="2018" name="Science">
        <title>The opium poppy genome and morphinan production.</title>
        <authorList>
            <person name="Guo L."/>
            <person name="Winzer T."/>
            <person name="Yang X."/>
            <person name="Li Y."/>
            <person name="Ning Z."/>
            <person name="He Z."/>
            <person name="Teodor R."/>
            <person name="Lu Y."/>
            <person name="Bowser T.A."/>
            <person name="Graham I.A."/>
            <person name="Ye K."/>
        </authorList>
    </citation>
    <scope>NUCLEOTIDE SEQUENCE [LARGE SCALE GENOMIC DNA]</scope>
    <source>
        <strain evidence="11">cv. HN1</strain>
        <tissue evidence="10">Leaves</tissue>
    </source>
</reference>
<dbReference type="OMA" id="YEMLNRS"/>
<name>A0A4Y7JE12_PAPSO</name>
<dbReference type="PANTHER" id="PTHR11474">
    <property type="entry name" value="TYROSINASE FAMILY MEMBER"/>
    <property type="match status" value="1"/>
</dbReference>